<name>A0A419ESR4_9BACT</name>
<dbReference type="Pfam" id="PF13740">
    <property type="entry name" value="ACT_6"/>
    <property type="match status" value="1"/>
</dbReference>
<accession>A0A419ESR4</accession>
<dbReference type="GO" id="GO:0006355">
    <property type="term" value="P:regulation of DNA-templated transcription"/>
    <property type="evidence" value="ECO:0007669"/>
    <property type="project" value="InterPro"/>
</dbReference>
<dbReference type="Gene3D" id="3.30.70.260">
    <property type="match status" value="2"/>
</dbReference>
<comment type="caution">
    <text evidence="2">The sequence shown here is derived from an EMBL/GenBank/DDBJ whole genome shotgun (WGS) entry which is preliminary data.</text>
</comment>
<evidence type="ECO:0000313" key="3">
    <source>
        <dbReference type="Proteomes" id="UP000285961"/>
    </source>
</evidence>
<dbReference type="SUPFAM" id="SSF55021">
    <property type="entry name" value="ACT-like"/>
    <property type="match status" value="2"/>
</dbReference>
<gene>
    <name evidence="2" type="ORF">C4532_15720</name>
</gene>
<dbReference type="PANTHER" id="PTHR34875:SF6">
    <property type="entry name" value="UPF0237 PROTEIN MJ1558"/>
    <property type="match status" value="1"/>
</dbReference>
<dbReference type="CDD" id="cd04869">
    <property type="entry name" value="ACT_GcvR_2"/>
    <property type="match status" value="1"/>
</dbReference>
<dbReference type="InterPro" id="IPR002912">
    <property type="entry name" value="ACT_dom"/>
</dbReference>
<organism evidence="2 3">
    <name type="scientific">Candidatus Abyssobacteria bacterium SURF_17</name>
    <dbReference type="NCBI Taxonomy" id="2093361"/>
    <lineage>
        <taxon>Bacteria</taxon>
        <taxon>Pseudomonadati</taxon>
        <taxon>Candidatus Hydrogenedentota</taxon>
        <taxon>Candidatus Abyssobacteria</taxon>
    </lineage>
</organism>
<sequence>MKKYRILFLVGRDRPGIAEDVSAFLFERGANIEDSRMAALGGRFSVMTLFSCTSERLDVITKELDRLTMLGFEASIHEAEDPNAIPRQPGLPLKLEVISMDHPGIVQKVVSILHRRNVNIQTLDTRVTKAPLSGASLFDLTLEADVPAGTSISTVKEELLQLAAEMNLDLNFLK</sequence>
<dbReference type="PROSITE" id="PS51671">
    <property type="entry name" value="ACT"/>
    <property type="match status" value="2"/>
</dbReference>
<reference evidence="2 3" key="1">
    <citation type="journal article" date="2017" name="ISME J.">
        <title>Energy and carbon metabolisms in a deep terrestrial subsurface fluid microbial community.</title>
        <authorList>
            <person name="Momper L."/>
            <person name="Jungbluth S.P."/>
            <person name="Lee M.D."/>
            <person name="Amend J.P."/>
        </authorList>
    </citation>
    <scope>NUCLEOTIDE SEQUENCE [LARGE SCALE GENOMIC DNA]</scope>
    <source>
        <strain evidence="2">SURF_17</strain>
    </source>
</reference>
<dbReference type="InterPro" id="IPR016867">
    <property type="entry name" value="GcvR"/>
</dbReference>
<dbReference type="InterPro" id="IPR045865">
    <property type="entry name" value="ACT-like_dom_sf"/>
</dbReference>
<dbReference type="Proteomes" id="UP000285961">
    <property type="component" value="Unassembled WGS sequence"/>
</dbReference>
<protein>
    <submittedName>
        <fullName evidence="2">ACT domain-containing protein</fullName>
    </submittedName>
</protein>
<evidence type="ECO:0000259" key="1">
    <source>
        <dbReference type="PROSITE" id="PS51671"/>
    </source>
</evidence>
<dbReference type="PANTHER" id="PTHR34875">
    <property type="entry name" value="UPF0237 PROTEIN MJ1558"/>
    <property type="match status" value="1"/>
</dbReference>
<dbReference type="EMBL" id="QZKI01000112">
    <property type="protein sequence ID" value="RJP66713.1"/>
    <property type="molecule type" value="Genomic_DNA"/>
</dbReference>
<dbReference type="PIRSF" id="PIRSF028103">
    <property type="entry name" value="GcvR"/>
    <property type="match status" value="1"/>
</dbReference>
<evidence type="ECO:0000313" key="2">
    <source>
        <dbReference type="EMBL" id="RJP66713.1"/>
    </source>
</evidence>
<feature type="domain" description="ACT" evidence="1">
    <location>
        <begin position="94"/>
        <end position="174"/>
    </location>
</feature>
<dbReference type="Pfam" id="PF01842">
    <property type="entry name" value="ACT"/>
    <property type="match status" value="1"/>
</dbReference>
<proteinExistence type="predicted"/>
<feature type="domain" description="ACT" evidence="1">
    <location>
        <begin position="6"/>
        <end position="87"/>
    </location>
</feature>
<dbReference type="InterPro" id="IPR050990">
    <property type="entry name" value="UPF0237/GcvR_regulator"/>
</dbReference>
<dbReference type="AlphaFoldDB" id="A0A419ESR4"/>